<proteinExistence type="predicted"/>
<protein>
    <recommendedName>
        <fullName evidence="4">Cytochrome c domain-containing protein</fullName>
    </recommendedName>
</protein>
<dbReference type="KEGG" id="gog:C1280_21655"/>
<feature type="chain" id="PRO_5016251597" description="Cytochrome c domain-containing protein" evidence="1">
    <location>
        <begin position="22"/>
        <end position="451"/>
    </location>
</feature>
<dbReference type="Proteomes" id="UP000245802">
    <property type="component" value="Chromosome"/>
</dbReference>
<dbReference type="OrthoDB" id="208334at2"/>
<accession>A0A2Z3H6U6</accession>
<feature type="signal peptide" evidence="1">
    <location>
        <begin position="1"/>
        <end position="21"/>
    </location>
</feature>
<organism evidence="2 3">
    <name type="scientific">Gemmata obscuriglobus</name>
    <dbReference type="NCBI Taxonomy" id="114"/>
    <lineage>
        <taxon>Bacteria</taxon>
        <taxon>Pseudomonadati</taxon>
        <taxon>Planctomycetota</taxon>
        <taxon>Planctomycetia</taxon>
        <taxon>Gemmatales</taxon>
        <taxon>Gemmataceae</taxon>
        <taxon>Gemmata</taxon>
    </lineage>
</organism>
<sequence length="451" mass="49003">MTSDRVAVGVLALLMSVPVAALPTAPAPRPSPRFPVGHALEGLPTSETPGAVYSRDPAHPLNELHALLFTQDQVPEEIAAVLPAERADRRDVDFFVKGWQFGKRKGTTADRVVFGGDVRVSALTSVGTERRKRLLELLGTVSTAEQVAAMPELKAPVVRILFQWDVLSVWWRLETSRKWGRSDDTELLTALAKTVRSLALPRNELTALPAGTAELTKQFAHHNKPKDGATPYLPALPFDGPPTSAWVEVDRKAGKLFRGDQALRASRIFLNAGDRASSAGLVTTAAQQAGRVEVPDGTEVALVLSLVAFDPDLNPVATPVVDEVRVRRLSGPFKLAADNPTSSKDGVDHWVYFRSRTGSALGGEAFRFVPDTTQGLFLEYGSAKHTTFAAQCALCHRTDTNTPSLPRGVSVLNPINRPRVADAATNRFRVAEDEMRPVADRLRDRLNPKGE</sequence>
<keyword evidence="1" id="KW-0732">Signal</keyword>
<name>A0A2Z3H6U6_9BACT</name>
<dbReference type="EMBL" id="CP025958">
    <property type="protein sequence ID" value="AWM39337.1"/>
    <property type="molecule type" value="Genomic_DNA"/>
</dbReference>
<evidence type="ECO:0000313" key="2">
    <source>
        <dbReference type="EMBL" id="AWM39337.1"/>
    </source>
</evidence>
<keyword evidence="3" id="KW-1185">Reference proteome</keyword>
<evidence type="ECO:0000313" key="3">
    <source>
        <dbReference type="Proteomes" id="UP000245802"/>
    </source>
</evidence>
<gene>
    <name evidence="2" type="ORF">C1280_21655</name>
</gene>
<dbReference type="AlphaFoldDB" id="A0A2Z3H6U6"/>
<evidence type="ECO:0008006" key="4">
    <source>
        <dbReference type="Google" id="ProtNLM"/>
    </source>
</evidence>
<reference evidence="2 3" key="1">
    <citation type="submission" date="2018-01" db="EMBL/GenBank/DDBJ databases">
        <title>G. obscuriglobus.</title>
        <authorList>
            <person name="Franke J."/>
            <person name="Blomberg W."/>
            <person name="Selmecki A."/>
        </authorList>
    </citation>
    <scope>NUCLEOTIDE SEQUENCE [LARGE SCALE GENOMIC DNA]</scope>
    <source>
        <strain evidence="2 3">DSM 5831</strain>
    </source>
</reference>
<evidence type="ECO:0000256" key="1">
    <source>
        <dbReference type="SAM" id="SignalP"/>
    </source>
</evidence>
<dbReference type="RefSeq" id="WP_010049412.1">
    <property type="nucleotide sequence ID" value="NZ_CP025958.1"/>
</dbReference>